<sequence length="39" mass="4029">MGVDLKKSFSPRLIDWPLLGVVGEGVVGLGDKEGEGAMA</sequence>
<protein>
    <submittedName>
        <fullName evidence="1">Uncharacterized protein</fullName>
    </submittedName>
</protein>
<accession>T2IRG6</accession>
<comment type="caution">
    <text evidence="1">The sequence shown here is derived from an EMBL/GenBank/DDBJ whole genome shotgun (WGS) entry which is preliminary data.</text>
</comment>
<evidence type="ECO:0000313" key="2">
    <source>
        <dbReference type="Proteomes" id="UP000017981"/>
    </source>
</evidence>
<evidence type="ECO:0000313" key="1">
    <source>
        <dbReference type="EMBL" id="CCQ55357.1"/>
    </source>
</evidence>
<reference evidence="1 2" key="1">
    <citation type="submission" date="2013-01" db="EMBL/GenBank/DDBJ databases">
        <authorList>
            <person name="Bench S."/>
        </authorList>
    </citation>
    <scope>NUCLEOTIDE SEQUENCE [LARGE SCALE GENOMIC DNA]</scope>
    <source>
        <strain evidence="1 2">WH 0005</strain>
    </source>
</reference>
<dbReference type="Proteomes" id="UP000017981">
    <property type="component" value="Unassembled WGS sequence"/>
</dbReference>
<dbReference type="EMBL" id="CAQL01000366">
    <property type="protein sequence ID" value="CCQ55357.1"/>
    <property type="molecule type" value="Genomic_DNA"/>
</dbReference>
<reference evidence="1 2" key="2">
    <citation type="submission" date="2013-09" db="EMBL/GenBank/DDBJ databases">
        <title>Whole genome comparison of six Crocosphaera watsonii strains with differing phenotypes.</title>
        <authorList>
            <person name="Bench S.R."/>
            <person name="Heller P."/>
            <person name="Frank I."/>
            <person name="Arciniega M."/>
            <person name="Shilova I.N."/>
            <person name="Zehr J.P."/>
        </authorList>
    </citation>
    <scope>NUCLEOTIDE SEQUENCE [LARGE SCALE GENOMIC DNA]</scope>
    <source>
        <strain evidence="1 2">WH 0005</strain>
    </source>
</reference>
<gene>
    <name evidence="1" type="ORF">CWATWH0005_4567</name>
</gene>
<name>T2IRG6_CROWT</name>
<dbReference type="AlphaFoldDB" id="T2IRG6"/>
<proteinExistence type="predicted"/>
<organism evidence="1 2">
    <name type="scientific">Crocosphaera watsonii WH 0005</name>
    <dbReference type="NCBI Taxonomy" id="423472"/>
    <lineage>
        <taxon>Bacteria</taxon>
        <taxon>Bacillati</taxon>
        <taxon>Cyanobacteriota</taxon>
        <taxon>Cyanophyceae</taxon>
        <taxon>Oscillatoriophycideae</taxon>
        <taxon>Chroococcales</taxon>
        <taxon>Aphanothecaceae</taxon>
        <taxon>Crocosphaera</taxon>
    </lineage>
</organism>